<proteinExistence type="predicted"/>
<dbReference type="EMBL" id="BAHD01000005">
    <property type="protein sequence ID" value="GAB94528.1"/>
    <property type="molecule type" value="Genomic_DNA"/>
</dbReference>
<dbReference type="RefSeq" id="WP_006591061.1">
    <property type="nucleotide sequence ID" value="NZ_BAHD01000005.1"/>
</dbReference>
<dbReference type="Pfam" id="PF18963">
    <property type="entry name" value="DUF5703"/>
    <property type="match status" value="1"/>
</dbReference>
<name>K6VE90_9MICO</name>
<gene>
    <name evidence="1" type="ORF">KILIM_005_01450</name>
</gene>
<sequence>MGRNYLVGRVLGTKKCPAPPIPRTRPNFSRFHRRWWMTDNGPTMVEYEYRTLNFPRQTTRAEARRVLSEYAEYEQWELQRMRLYFGGARRAVLRRKIIRVRRTA</sequence>
<dbReference type="STRING" id="1184609.KILIM_005_01450"/>
<keyword evidence="2" id="KW-1185">Reference proteome</keyword>
<organism evidence="1 2">
    <name type="scientific">Kineosphaera limosa NBRC 100340</name>
    <dbReference type="NCBI Taxonomy" id="1184609"/>
    <lineage>
        <taxon>Bacteria</taxon>
        <taxon>Bacillati</taxon>
        <taxon>Actinomycetota</taxon>
        <taxon>Actinomycetes</taxon>
        <taxon>Micrococcales</taxon>
        <taxon>Dermatophilaceae</taxon>
        <taxon>Kineosphaera</taxon>
    </lineage>
</organism>
<protein>
    <submittedName>
        <fullName evidence="1">Uncharacterized protein</fullName>
    </submittedName>
</protein>
<dbReference type="AlphaFoldDB" id="K6VE90"/>
<dbReference type="InterPro" id="IPR043758">
    <property type="entry name" value="DUF5703"/>
</dbReference>
<comment type="caution">
    <text evidence="1">The sequence shown here is derived from an EMBL/GenBank/DDBJ whole genome shotgun (WGS) entry which is preliminary data.</text>
</comment>
<dbReference type="eggNOG" id="ENOG5033AMN">
    <property type="taxonomic scope" value="Bacteria"/>
</dbReference>
<evidence type="ECO:0000313" key="1">
    <source>
        <dbReference type="EMBL" id="GAB94528.1"/>
    </source>
</evidence>
<evidence type="ECO:0000313" key="2">
    <source>
        <dbReference type="Proteomes" id="UP000008366"/>
    </source>
</evidence>
<dbReference type="Proteomes" id="UP000008366">
    <property type="component" value="Unassembled WGS sequence"/>
</dbReference>
<reference evidence="1 2" key="1">
    <citation type="submission" date="2012-08" db="EMBL/GenBank/DDBJ databases">
        <title>Whole genome shotgun sequence of Kineosphaera limosa NBRC 100340.</title>
        <authorList>
            <person name="Yoshida I."/>
            <person name="Isaki S."/>
            <person name="Hosoyama A."/>
            <person name="Tsuchikane K."/>
            <person name="Katsumata H."/>
            <person name="Ando Y."/>
            <person name="Ohji S."/>
            <person name="Hamada M."/>
            <person name="Tamura T."/>
            <person name="Yamazoe A."/>
            <person name="Yamazaki S."/>
            <person name="Fujita N."/>
        </authorList>
    </citation>
    <scope>NUCLEOTIDE SEQUENCE [LARGE SCALE GENOMIC DNA]</scope>
    <source>
        <strain evidence="1 2">NBRC 100340</strain>
    </source>
</reference>
<accession>K6VE90</accession>